<reference evidence="2 3" key="1">
    <citation type="submission" date="2022-10" db="EMBL/GenBank/DDBJ databases">
        <title>Luteolibacter arcticus strain CCTCC AB 2014275, whole genome shotgun sequencing project.</title>
        <authorList>
            <person name="Zhao G."/>
            <person name="Shen L."/>
        </authorList>
    </citation>
    <scope>NUCLEOTIDE SEQUENCE [LARGE SCALE GENOMIC DNA]</scope>
    <source>
        <strain evidence="2 3">CCTCC AB 2014275</strain>
    </source>
</reference>
<dbReference type="EMBL" id="JAPDDT010000018">
    <property type="protein sequence ID" value="MCW1925883.1"/>
    <property type="molecule type" value="Genomic_DNA"/>
</dbReference>
<organism evidence="2 3">
    <name type="scientific">Luteolibacter arcticus</name>
    <dbReference type="NCBI Taxonomy" id="1581411"/>
    <lineage>
        <taxon>Bacteria</taxon>
        <taxon>Pseudomonadati</taxon>
        <taxon>Verrucomicrobiota</taxon>
        <taxon>Verrucomicrobiia</taxon>
        <taxon>Verrucomicrobiales</taxon>
        <taxon>Verrucomicrobiaceae</taxon>
        <taxon>Luteolibacter</taxon>
    </lineage>
</organism>
<evidence type="ECO:0000313" key="3">
    <source>
        <dbReference type="Proteomes" id="UP001320876"/>
    </source>
</evidence>
<feature type="chain" id="PRO_5046389147" evidence="1">
    <location>
        <begin position="17"/>
        <end position="191"/>
    </location>
</feature>
<proteinExistence type="predicted"/>
<name>A0ABT3GQU7_9BACT</name>
<keyword evidence="1" id="KW-0732">Signal</keyword>
<sequence length="191" mass="20749">MKVLLLSLILSASAAAFDEQAFGARLNGWTRDGSARYSLDGQRYRTTKPVVTQSQDGGETVRITVLHQANSWAEVPLDLEVAFAPDGRAQSFRITGKPRGKKVDTGLVSRPDAPAAVESQPAPSFEPVAEMKQQLFEAFESQVAQAAAEKDTRKRDLLARIYGPEPIDVAALSAGLRYNLDLLLRLPVVGK</sequence>
<dbReference type="Proteomes" id="UP001320876">
    <property type="component" value="Unassembled WGS sequence"/>
</dbReference>
<accession>A0ABT3GQU7</accession>
<comment type="caution">
    <text evidence="2">The sequence shown here is derived from an EMBL/GenBank/DDBJ whole genome shotgun (WGS) entry which is preliminary data.</text>
</comment>
<evidence type="ECO:0000313" key="2">
    <source>
        <dbReference type="EMBL" id="MCW1925883.1"/>
    </source>
</evidence>
<feature type="signal peptide" evidence="1">
    <location>
        <begin position="1"/>
        <end position="16"/>
    </location>
</feature>
<dbReference type="RefSeq" id="WP_264489991.1">
    <property type="nucleotide sequence ID" value="NZ_JAPDDT010000018.1"/>
</dbReference>
<keyword evidence="3" id="KW-1185">Reference proteome</keyword>
<gene>
    <name evidence="2" type="ORF">OKA05_25210</name>
</gene>
<protein>
    <submittedName>
        <fullName evidence="2">Uncharacterized protein</fullName>
    </submittedName>
</protein>
<evidence type="ECO:0000256" key="1">
    <source>
        <dbReference type="SAM" id="SignalP"/>
    </source>
</evidence>